<dbReference type="CDD" id="cd05327">
    <property type="entry name" value="retinol-DH_like_SDR_c_like"/>
    <property type="match status" value="1"/>
</dbReference>
<dbReference type="PRINTS" id="PR00081">
    <property type="entry name" value="GDHRDH"/>
</dbReference>
<dbReference type="Pfam" id="PF00106">
    <property type="entry name" value="adh_short"/>
    <property type="match status" value="1"/>
</dbReference>
<dbReference type="InterPro" id="IPR036291">
    <property type="entry name" value="NAD(P)-bd_dom_sf"/>
</dbReference>
<evidence type="ECO:0000313" key="2">
    <source>
        <dbReference type="EMBL" id="CAB4880076.1"/>
    </source>
</evidence>
<protein>
    <submittedName>
        <fullName evidence="2">Unannotated protein</fullName>
    </submittedName>
</protein>
<dbReference type="InterPro" id="IPR002347">
    <property type="entry name" value="SDR_fam"/>
</dbReference>
<dbReference type="AlphaFoldDB" id="A0A6J7EAX7"/>
<dbReference type="SUPFAM" id="SSF51735">
    <property type="entry name" value="NAD(P)-binding Rossmann-fold domains"/>
    <property type="match status" value="1"/>
</dbReference>
<dbReference type="GO" id="GO:0016491">
    <property type="term" value="F:oxidoreductase activity"/>
    <property type="evidence" value="ECO:0007669"/>
    <property type="project" value="UniProtKB-KW"/>
</dbReference>
<dbReference type="NCBIfam" id="NF004846">
    <property type="entry name" value="PRK06197.1"/>
    <property type="match status" value="1"/>
</dbReference>
<dbReference type="EMBL" id="CAFBLP010000032">
    <property type="protein sequence ID" value="CAB4880076.1"/>
    <property type="molecule type" value="Genomic_DNA"/>
</dbReference>
<sequence length="303" mass="32582">MSRTNWTEADIPNQAGRTVFITGANTGIGFEAARALAEHGARVLLGCRNADKAAAALDRIRTSAPDADIAVVPLDLADLSSVRDAAAVVNRESRLDLLINNAGVMALPKRTTADGFEMQFGTNHLGHFALTGLLIDRLNATPGARVVSVSSQGHRMGRIDFDDLAAERHYRRWARYGMTKVSNLLFIYELQRRLEAAGQGTIAAACHPGGSNTELARDAGTLMKISQPVAKLVMQPAAMGALPTLRAATDPTVQGGDYYGPDGLTQTRGYPVKVHSNAYSHRADVATRLWLESEELTGVEYLD</sequence>
<accession>A0A6J7EAX7</accession>
<dbReference type="PANTHER" id="PTHR43157:SF31">
    <property type="entry name" value="PHOSPHATIDYLINOSITOL-GLYCAN BIOSYNTHESIS CLASS F PROTEIN"/>
    <property type="match status" value="1"/>
</dbReference>
<evidence type="ECO:0000256" key="1">
    <source>
        <dbReference type="ARBA" id="ARBA00023002"/>
    </source>
</evidence>
<keyword evidence="1" id="KW-0560">Oxidoreductase</keyword>
<proteinExistence type="predicted"/>
<name>A0A6J7EAX7_9ZZZZ</name>
<organism evidence="2">
    <name type="scientific">freshwater metagenome</name>
    <dbReference type="NCBI Taxonomy" id="449393"/>
    <lineage>
        <taxon>unclassified sequences</taxon>
        <taxon>metagenomes</taxon>
        <taxon>ecological metagenomes</taxon>
    </lineage>
</organism>
<dbReference type="Gene3D" id="3.40.50.720">
    <property type="entry name" value="NAD(P)-binding Rossmann-like Domain"/>
    <property type="match status" value="1"/>
</dbReference>
<reference evidence="2" key="1">
    <citation type="submission" date="2020-05" db="EMBL/GenBank/DDBJ databases">
        <authorList>
            <person name="Chiriac C."/>
            <person name="Salcher M."/>
            <person name="Ghai R."/>
            <person name="Kavagutti S V."/>
        </authorList>
    </citation>
    <scope>NUCLEOTIDE SEQUENCE</scope>
</reference>
<gene>
    <name evidence="2" type="ORF">UFOPK3376_01425</name>
</gene>
<dbReference type="PANTHER" id="PTHR43157">
    <property type="entry name" value="PHOSPHATIDYLINOSITOL-GLYCAN BIOSYNTHESIS CLASS F PROTEIN-RELATED"/>
    <property type="match status" value="1"/>
</dbReference>